<dbReference type="EMBL" id="CAACVI010000052">
    <property type="protein sequence ID" value="VEN75407.1"/>
    <property type="molecule type" value="Genomic_DNA"/>
</dbReference>
<accession>A0A484HR88</accession>
<gene>
    <name evidence="1" type="ORF">EPICR_90002</name>
</gene>
<dbReference type="AlphaFoldDB" id="A0A484HR88"/>
<name>A0A484HR88_9BACT</name>
<organism evidence="1">
    <name type="scientific">uncultured Desulfobacteraceae bacterium</name>
    <dbReference type="NCBI Taxonomy" id="218296"/>
    <lineage>
        <taxon>Bacteria</taxon>
        <taxon>Pseudomonadati</taxon>
        <taxon>Thermodesulfobacteriota</taxon>
        <taxon>Desulfobacteria</taxon>
        <taxon>Desulfobacterales</taxon>
        <taxon>Desulfobacteraceae</taxon>
        <taxon>environmental samples</taxon>
    </lineage>
</organism>
<evidence type="ECO:0008006" key="2">
    <source>
        <dbReference type="Google" id="ProtNLM"/>
    </source>
</evidence>
<sequence length="113" mass="12886">MMKNPPDDFRFVEYSTLWSYTASPAHKKNLQVDVFAQAGDDGYCLIGEVKNRKKKFTLTEAKAFFAKASEVKKLENISKTLLFVFSASGFYKTAIDFFVANSMAWSADKRFLE</sequence>
<protein>
    <recommendedName>
        <fullName evidence="2">DUF234 domain-containing protein</fullName>
    </recommendedName>
</protein>
<reference evidence="1" key="1">
    <citation type="submission" date="2019-01" db="EMBL/GenBank/DDBJ databases">
        <authorList>
            <consortium name="Genoscope - CEA"/>
            <person name="William W."/>
        </authorList>
    </citation>
    <scope>NUCLEOTIDE SEQUENCE</scope>
    <source>
        <strain evidence="1">CR-1</strain>
    </source>
</reference>
<evidence type="ECO:0000313" key="1">
    <source>
        <dbReference type="EMBL" id="VEN75407.1"/>
    </source>
</evidence>
<proteinExistence type="predicted"/>